<evidence type="ECO:0000313" key="2">
    <source>
        <dbReference type="EMBL" id="CAJ1934525.1"/>
    </source>
</evidence>
<comment type="caution">
    <text evidence="2">The sequence shown here is derived from an EMBL/GenBank/DDBJ whole genome shotgun (WGS) entry which is preliminary data.</text>
</comment>
<keyword evidence="1" id="KW-0732">Signal</keyword>
<organism evidence="2 3">
    <name type="scientific">Cylindrotheca closterium</name>
    <dbReference type="NCBI Taxonomy" id="2856"/>
    <lineage>
        <taxon>Eukaryota</taxon>
        <taxon>Sar</taxon>
        <taxon>Stramenopiles</taxon>
        <taxon>Ochrophyta</taxon>
        <taxon>Bacillariophyta</taxon>
        <taxon>Bacillariophyceae</taxon>
        <taxon>Bacillariophycidae</taxon>
        <taxon>Bacillariales</taxon>
        <taxon>Bacillariaceae</taxon>
        <taxon>Cylindrotheca</taxon>
    </lineage>
</organism>
<dbReference type="EMBL" id="CAKOGP040000335">
    <property type="protein sequence ID" value="CAJ1934525.1"/>
    <property type="molecule type" value="Genomic_DNA"/>
</dbReference>
<name>A0AAD2CGX6_9STRA</name>
<evidence type="ECO:0000313" key="3">
    <source>
        <dbReference type="Proteomes" id="UP001295423"/>
    </source>
</evidence>
<accession>A0AAD2CGX6</accession>
<dbReference type="Proteomes" id="UP001295423">
    <property type="component" value="Unassembled WGS sequence"/>
</dbReference>
<protein>
    <submittedName>
        <fullName evidence="2">Uncharacterized protein</fullName>
    </submittedName>
</protein>
<proteinExistence type="predicted"/>
<evidence type="ECO:0000256" key="1">
    <source>
        <dbReference type="SAM" id="SignalP"/>
    </source>
</evidence>
<dbReference type="AlphaFoldDB" id="A0AAD2CGX6"/>
<feature type="chain" id="PRO_5042157962" evidence="1">
    <location>
        <begin position="20"/>
        <end position="234"/>
    </location>
</feature>
<reference evidence="2" key="1">
    <citation type="submission" date="2023-08" db="EMBL/GenBank/DDBJ databases">
        <authorList>
            <person name="Audoor S."/>
            <person name="Bilcke G."/>
        </authorList>
    </citation>
    <scope>NUCLEOTIDE SEQUENCE</scope>
</reference>
<sequence>MKLLLSLALASVTVNPVRAQCTTEFCPSGITLEGGEVDLDGTVLTCSEFSATWSTILNAGVSAEECVGLTILAGVNCCPTRQDPASCFLCGSAEATFDADKILPGGETRSCGIVDALLSYSPTESSCSSGKSEFDQSFNLVSYCECSDVPAPELCKPCDDNQDINTTALIPGEDGLTCVEGFEYARHVTNQAACDEIETSENKAACCIDMVSSGISLSTKSLAACLLLSVMFAI</sequence>
<keyword evidence="3" id="KW-1185">Reference proteome</keyword>
<feature type="signal peptide" evidence="1">
    <location>
        <begin position="1"/>
        <end position="19"/>
    </location>
</feature>
<gene>
    <name evidence="2" type="ORF">CYCCA115_LOCUS3865</name>
</gene>